<dbReference type="InterPro" id="IPR017850">
    <property type="entry name" value="Alkaline_phosphatase_core_sf"/>
</dbReference>
<gene>
    <name evidence="6" type="ordered locus">Echvi_2630</name>
</gene>
<evidence type="ECO:0000313" key="7">
    <source>
        <dbReference type="Proteomes" id="UP000010796"/>
    </source>
</evidence>
<feature type="binding site" evidence="3">
    <location>
        <position position="499"/>
    </location>
    <ligand>
        <name>Zn(2+)</name>
        <dbReference type="ChEBI" id="CHEBI:29105"/>
        <label>2</label>
    </ligand>
</feature>
<feature type="binding site" evidence="3">
    <location>
        <position position="542"/>
    </location>
    <ligand>
        <name>Zn(2+)</name>
        <dbReference type="ChEBI" id="CHEBI:29105"/>
        <label>2</label>
    </ligand>
</feature>
<dbReference type="PANTHER" id="PTHR11596">
    <property type="entry name" value="ALKALINE PHOSPHATASE"/>
    <property type="match status" value="1"/>
</dbReference>
<dbReference type="PANTHER" id="PTHR11596:SF5">
    <property type="entry name" value="ALKALINE PHOSPHATASE"/>
    <property type="match status" value="1"/>
</dbReference>
<feature type="active site" description="Phosphoserine intermediate" evidence="2">
    <location>
        <position position="328"/>
    </location>
</feature>
<dbReference type="PRINTS" id="PR00113">
    <property type="entry name" value="ALKPHPHTASE"/>
</dbReference>
<dbReference type="CDD" id="cd16012">
    <property type="entry name" value="ALP"/>
    <property type="match status" value="1"/>
</dbReference>
<evidence type="ECO:0000256" key="5">
    <source>
        <dbReference type="SAM" id="SignalP"/>
    </source>
</evidence>
<dbReference type="Gene3D" id="3.20.20.190">
    <property type="entry name" value="Phosphatidylinositol (PI) phosphodiesterase"/>
    <property type="match status" value="1"/>
</dbReference>
<dbReference type="InterPro" id="IPR001952">
    <property type="entry name" value="Alkaline_phosphatase"/>
</dbReference>
<dbReference type="GO" id="GO:0004035">
    <property type="term" value="F:alkaline phosphatase activity"/>
    <property type="evidence" value="ECO:0007669"/>
    <property type="project" value="TreeGrafter"/>
</dbReference>
<keyword evidence="1" id="KW-0597">Phosphoprotein</keyword>
<dbReference type="KEGG" id="evi:Echvi_2630"/>
<dbReference type="GO" id="GO:0006629">
    <property type="term" value="P:lipid metabolic process"/>
    <property type="evidence" value="ECO:0007669"/>
    <property type="project" value="InterPro"/>
</dbReference>
<keyword evidence="5" id="KW-0732">Signal</keyword>
<keyword evidence="3" id="KW-0479">Metal-binding</keyword>
<feature type="binding site" evidence="3">
    <location>
        <position position="381"/>
    </location>
    <ligand>
        <name>Mg(2+)</name>
        <dbReference type="ChEBI" id="CHEBI:18420"/>
    </ligand>
</feature>
<accession>L0FZZ1</accession>
<feature type="binding site" evidence="3">
    <location>
        <position position="287"/>
    </location>
    <ligand>
        <name>Zn(2+)</name>
        <dbReference type="ChEBI" id="CHEBI:29105"/>
        <label>2</label>
    </ligand>
</feature>
<feature type="chain" id="PRO_5003942039" evidence="5">
    <location>
        <begin position="21"/>
        <end position="609"/>
    </location>
</feature>
<dbReference type="InterPro" id="IPR017946">
    <property type="entry name" value="PLC-like_Pdiesterase_TIM-brl"/>
</dbReference>
<dbReference type="EMBL" id="CP003346">
    <property type="protein sequence ID" value="AGA78872.1"/>
    <property type="molecule type" value="Genomic_DNA"/>
</dbReference>
<feature type="binding site" evidence="3">
    <location>
        <position position="494"/>
    </location>
    <ligand>
        <name>Mg(2+)</name>
        <dbReference type="ChEBI" id="CHEBI:18420"/>
    </ligand>
</feature>
<keyword evidence="3" id="KW-0460">Magnesium</keyword>
<dbReference type="SUPFAM" id="SSF53649">
    <property type="entry name" value="Alkaline phosphatase-like"/>
    <property type="match status" value="1"/>
</dbReference>
<name>L0FZZ1_ECHVK</name>
<keyword evidence="7" id="KW-1185">Reference proteome</keyword>
<dbReference type="STRING" id="926556.Echvi_2630"/>
<dbReference type="CDD" id="cd08577">
    <property type="entry name" value="PI-PLCc_GDPD_SF_unchar3"/>
    <property type="match status" value="1"/>
</dbReference>
<dbReference type="Proteomes" id="UP000010796">
    <property type="component" value="Chromosome"/>
</dbReference>
<protein>
    <submittedName>
        <fullName evidence="6">Alkaline phosphatase</fullName>
    </submittedName>
</protein>
<dbReference type="Gene3D" id="3.40.720.10">
    <property type="entry name" value="Alkaline Phosphatase, subunit A"/>
    <property type="match status" value="1"/>
</dbReference>
<evidence type="ECO:0000256" key="3">
    <source>
        <dbReference type="PIRSR" id="PIRSR601952-2"/>
    </source>
</evidence>
<dbReference type="GO" id="GO:0008081">
    <property type="term" value="F:phosphoric diester hydrolase activity"/>
    <property type="evidence" value="ECO:0007669"/>
    <property type="project" value="InterPro"/>
</dbReference>
<keyword evidence="3" id="KW-0862">Zinc</keyword>
<dbReference type="SUPFAM" id="SSF51695">
    <property type="entry name" value="PLC-like phosphodiesterases"/>
    <property type="match status" value="1"/>
</dbReference>
<dbReference type="GO" id="GO:0046872">
    <property type="term" value="F:metal ion binding"/>
    <property type="evidence" value="ECO:0007669"/>
    <property type="project" value="UniProtKB-KW"/>
</dbReference>
<reference evidence="7" key="1">
    <citation type="submission" date="2012-02" db="EMBL/GenBank/DDBJ databases">
        <title>The complete genome of Echinicola vietnamensis DSM 17526.</title>
        <authorList>
            <person name="Lucas S."/>
            <person name="Copeland A."/>
            <person name="Lapidus A."/>
            <person name="Glavina del Rio T."/>
            <person name="Dalin E."/>
            <person name="Tice H."/>
            <person name="Bruce D."/>
            <person name="Goodwin L."/>
            <person name="Pitluck S."/>
            <person name="Peters L."/>
            <person name="Ovchinnikova G."/>
            <person name="Teshima H."/>
            <person name="Kyrpides N."/>
            <person name="Mavromatis K."/>
            <person name="Ivanova N."/>
            <person name="Brettin T."/>
            <person name="Detter J.C."/>
            <person name="Han C."/>
            <person name="Larimer F."/>
            <person name="Land M."/>
            <person name="Hauser L."/>
            <person name="Markowitz V."/>
            <person name="Cheng J.-F."/>
            <person name="Hugenholtz P."/>
            <person name="Woyke T."/>
            <person name="Wu D."/>
            <person name="Brambilla E."/>
            <person name="Klenk H.-P."/>
            <person name="Eisen J.A."/>
        </authorList>
    </citation>
    <scope>NUCLEOTIDE SEQUENCE [LARGE SCALE GENOMIC DNA]</scope>
    <source>
        <strain evidence="7">DSM 17526 / LMG 23754 / KMM 6221</strain>
    </source>
</reference>
<evidence type="ECO:0000256" key="2">
    <source>
        <dbReference type="PIRSR" id="PIRSR601952-1"/>
    </source>
</evidence>
<feature type="binding site" evidence="3">
    <location>
        <position position="287"/>
    </location>
    <ligand>
        <name>Mg(2+)</name>
        <dbReference type="ChEBI" id="CHEBI:18420"/>
    </ligand>
</feature>
<proteinExistence type="inferred from homology"/>
<feature type="binding site" evidence="3">
    <location>
        <position position="541"/>
    </location>
    <ligand>
        <name>Zn(2+)</name>
        <dbReference type="ChEBI" id="CHEBI:29105"/>
        <label>2</label>
    </ligand>
</feature>
<organism evidence="6 7">
    <name type="scientific">Echinicola vietnamensis (strain DSM 17526 / LMG 23754 / KMM 6221)</name>
    <dbReference type="NCBI Taxonomy" id="926556"/>
    <lineage>
        <taxon>Bacteria</taxon>
        <taxon>Pseudomonadati</taxon>
        <taxon>Bacteroidota</taxon>
        <taxon>Cytophagia</taxon>
        <taxon>Cytophagales</taxon>
        <taxon>Cyclobacteriaceae</taxon>
        <taxon>Echinicola</taxon>
    </lineage>
</organism>
<evidence type="ECO:0000256" key="1">
    <source>
        <dbReference type="ARBA" id="ARBA00022553"/>
    </source>
</evidence>
<feature type="signal peptide" evidence="5">
    <location>
        <begin position="1"/>
        <end position="20"/>
    </location>
</feature>
<dbReference type="InterPro" id="IPR039559">
    <property type="entry name" value="AIM6_PI-PLC-like_dom"/>
</dbReference>
<dbReference type="Pfam" id="PF00245">
    <property type="entry name" value="Alk_phosphatase"/>
    <property type="match status" value="2"/>
</dbReference>
<comment type="cofactor">
    <cofactor evidence="3">
        <name>Mg(2+)</name>
        <dbReference type="ChEBI" id="CHEBI:18420"/>
    </cofactor>
    <text evidence="3">Binds 1 Mg(2+) ion.</text>
</comment>
<evidence type="ECO:0000256" key="4">
    <source>
        <dbReference type="RuleBase" id="RU003946"/>
    </source>
</evidence>
<dbReference type="AlphaFoldDB" id="L0FZZ1"/>
<comment type="similarity">
    <text evidence="4">Belongs to the alkaline phosphatase family.</text>
</comment>
<sequence>MNKSTIICFLVFLFPLVVKAQGEYQFHSHNDYLQPVPFWTAYANGAASIEVDVILQEGKLMVAHEKETISANKTLESLYLAPMRQAKALGIGELTFQLLIDIKTDADASMEAIAAVLEDYEELLAVPGQQHGVTVVISGNRPRLEDYDDYAPYILFDYQSLDFPSNLPWHRIALVSLPFQRFSVWNGKGRLVQEEKQKLEGIIQKVHAVDRPIRFWGAPDSKTAWKAFADMGIDFINTDMPFEASRYLSSLNGNVVSSQHRHEIYHPQFKVDGAAVPVTQIILMIGDGNGLAQISAGMYAHGNQLNLTQLRHIGLVKTQSADDFTTDSAAGATALATGQKANNRAIGVSPDGKAMANLPEVLEQYSFRSGIVTTDHITGATPASFYAHREDRGMTAGIAEDLQKSPLDLFIGGGKNDFLLHDRELIEPLEAAGFTLIKRLESLQTSTASKAGYFASNQGLPTVEKGREGFLKEATSGALSFLSKEEAPFFLLIESAMIDTGGHWNSADTVVEEEIDFDDAIGEVISFADAHPGTLVLITADHETGGATLPQGNLEKGEVEINFDTKDHTGIMVPIFAYGAHADKFIGVYENTAIFDKVMELVKQYHDGK</sequence>
<dbReference type="PATRIC" id="fig|926556.3.peg.2779"/>
<dbReference type="eggNOG" id="COG1785">
    <property type="taxonomic scope" value="Bacteria"/>
</dbReference>
<dbReference type="HOGENOM" id="CLU_445393_0_0_10"/>
<feature type="binding site" evidence="3">
    <location>
        <position position="503"/>
    </location>
    <ligand>
        <name>Zn(2+)</name>
        <dbReference type="ChEBI" id="CHEBI:29105"/>
        <label>2</label>
    </ligand>
</feature>
<comment type="cofactor">
    <cofactor evidence="3">
        <name>Zn(2+)</name>
        <dbReference type="ChEBI" id="CHEBI:29105"/>
    </cofactor>
    <text evidence="3">Binds 2 Zn(2+) ions.</text>
</comment>
<dbReference type="SMART" id="SM00098">
    <property type="entry name" value="alkPPc"/>
    <property type="match status" value="1"/>
</dbReference>
<evidence type="ECO:0000313" key="6">
    <source>
        <dbReference type="EMBL" id="AGA78872.1"/>
    </source>
</evidence>
<dbReference type="RefSeq" id="WP_015266425.1">
    <property type="nucleotide sequence ID" value="NC_019904.1"/>
</dbReference>